<evidence type="ECO:0000313" key="4">
    <source>
        <dbReference type="EMBL" id="SEB42363.1"/>
    </source>
</evidence>
<dbReference type="EMBL" id="FNSD01000001">
    <property type="protein sequence ID" value="SEB42363.1"/>
    <property type="molecule type" value="Genomic_DNA"/>
</dbReference>
<sequence>MGMKDKKQLMLGFVCLATSAQAAFGQALRSRDGELNRPRVEVFAGYSYWHPMSADINYVPYKPLPYGAEGSVTYFLKPWLGIQAEAGAHVDPVRSTQYTTGFGLQLQGNVHKFVPFAHALAGPSYFGGPALNVKKWGWTGTAGVGLDWIPSLRHEWFGVRLLQADYQYNYNDFGPLQRNGALGGLAKINTIAGSAGLVLRLGGAQHADMVRQMSCSAAHVEVYPGDPVNVASQLLGFNELKPIQFTWTTSGGRILGKGGDVIAIDTAGLPVGDYRVMGTAVQDRHGRESASCNANFTIRPYDPPTITCSALPATLYVGGRTTITATGSTVRNRPLTYTFVSTAGTISQTGNVATLSATTAGDIAVTCSARDDLQHMATATTNVTVSVTRTAAQTSLPALPLQSDMCSVSFTRDRRRPARVNNEAKACLDDISLAMQHQQDATLVLVGDHTRREGIALAAERAVNVKQYLSQEKGIDPSRIQVRAESAGQAQVISVFLPIGSTFNQEGRVVNEKAVVRHGEAYGSPGGIRTASSPRNAPTRHTSAQHRSSPRRATRPRITVTPAQ</sequence>
<dbReference type="InterPro" id="IPR036737">
    <property type="entry name" value="OmpA-like_sf"/>
</dbReference>
<dbReference type="AlphaFoldDB" id="A0A1H4J7X6"/>
<organism evidence="4 5">
    <name type="scientific">Terriglobus roseus</name>
    <dbReference type="NCBI Taxonomy" id="392734"/>
    <lineage>
        <taxon>Bacteria</taxon>
        <taxon>Pseudomonadati</taxon>
        <taxon>Acidobacteriota</taxon>
        <taxon>Terriglobia</taxon>
        <taxon>Terriglobales</taxon>
        <taxon>Acidobacteriaceae</taxon>
        <taxon>Terriglobus</taxon>
    </lineage>
</organism>
<feature type="compositionally biased region" description="Polar residues" evidence="1">
    <location>
        <begin position="530"/>
        <end position="547"/>
    </location>
</feature>
<evidence type="ECO:0000313" key="5">
    <source>
        <dbReference type="Proteomes" id="UP000182409"/>
    </source>
</evidence>
<feature type="domain" description="OmpA-like" evidence="3">
    <location>
        <begin position="418"/>
        <end position="488"/>
    </location>
</feature>
<feature type="signal peptide" evidence="2">
    <location>
        <begin position="1"/>
        <end position="22"/>
    </location>
</feature>
<evidence type="ECO:0000256" key="2">
    <source>
        <dbReference type="SAM" id="SignalP"/>
    </source>
</evidence>
<accession>A0A1H4J7X6</accession>
<evidence type="ECO:0000259" key="3">
    <source>
        <dbReference type="Pfam" id="PF00691"/>
    </source>
</evidence>
<dbReference type="SUPFAM" id="SSF103088">
    <property type="entry name" value="OmpA-like"/>
    <property type="match status" value="1"/>
</dbReference>
<dbReference type="InterPro" id="IPR013783">
    <property type="entry name" value="Ig-like_fold"/>
</dbReference>
<protein>
    <submittedName>
        <fullName evidence="4">Outer membrane protein OmpA</fullName>
    </submittedName>
</protein>
<feature type="region of interest" description="Disordered" evidence="1">
    <location>
        <begin position="520"/>
        <end position="564"/>
    </location>
</feature>
<dbReference type="Proteomes" id="UP000182409">
    <property type="component" value="Unassembled WGS sequence"/>
</dbReference>
<keyword evidence="2" id="KW-0732">Signal</keyword>
<dbReference type="RefSeq" id="WP_074652139.1">
    <property type="nucleotide sequence ID" value="NZ_FNSD01000001.1"/>
</dbReference>
<feature type="chain" id="PRO_5010384349" evidence="2">
    <location>
        <begin position="23"/>
        <end position="564"/>
    </location>
</feature>
<gene>
    <name evidence="4" type="ORF">SAMN05443244_0430</name>
</gene>
<dbReference type="InterPro" id="IPR006665">
    <property type="entry name" value="OmpA-like"/>
</dbReference>
<dbReference type="Gene3D" id="2.60.40.10">
    <property type="entry name" value="Immunoglobulins"/>
    <property type="match status" value="1"/>
</dbReference>
<proteinExistence type="predicted"/>
<dbReference type="Pfam" id="PF00691">
    <property type="entry name" value="OmpA"/>
    <property type="match status" value="1"/>
</dbReference>
<name>A0A1H4J7X6_9BACT</name>
<dbReference type="Gene3D" id="3.30.1330.60">
    <property type="entry name" value="OmpA-like domain"/>
    <property type="match status" value="1"/>
</dbReference>
<evidence type="ECO:0000256" key="1">
    <source>
        <dbReference type="SAM" id="MobiDB-lite"/>
    </source>
</evidence>
<reference evidence="4 5" key="1">
    <citation type="submission" date="2016-10" db="EMBL/GenBank/DDBJ databases">
        <authorList>
            <person name="de Groot N.N."/>
        </authorList>
    </citation>
    <scope>NUCLEOTIDE SEQUENCE [LARGE SCALE GENOMIC DNA]</scope>
    <source>
        <strain evidence="4 5">AB35.6</strain>
    </source>
</reference>